<keyword evidence="4" id="KW-1185">Reference proteome</keyword>
<feature type="transmembrane region" description="Helical" evidence="1">
    <location>
        <begin position="197"/>
        <end position="217"/>
    </location>
</feature>
<gene>
    <name evidence="3" type="ORF">J5V16_15095</name>
</gene>
<comment type="caution">
    <text evidence="3">The sequence shown here is derived from an EMBL/GenBank/DDBJ whole genome shotgun (WGS) entry which is preliminary data.</text>
</comment>
<feature type="transmembrane region" description="Helical" evidence="1">
    <location>
        <begin position="136"/>
        <end position="159"/>
    </location>
</feature>
<dbReference type="Proteomes" id="UP000681341">
    <property type="component" value="Unassembled WGS sequence"/>
</dbReference>
<feature type="transmembrane region" description="Helical" evidence="1">
    <location>
        <begin position="65"/>
        <end position="84"/>
    </location>
</feature>
<name>A0ABS3U5U3_9ACTN</name>
<dbReference type="Pfam" id="PF06197">
    <property type="entry name" value="DUF998"/>
    <property type="match status" value="1"/>
</dbReference>
<keyword evidence="1" id="KW-1133">Transmembrane helix</keyword>
<sequence length="221" mass="22955">MNTATTAPSVSAATQSAATRRLLACGVLAGPLFVATTIAQAATRDGFDPVVHPLSMLSLSELGWIQISNFIVSGLLALVGAVGLRRALGAGPASKWGPRLFGLYGIALVWGGVFVADPAFGYPAGTPEGAPAEQSWHSILHAFAAPAAGIALLVATFVFARRFGREGNGPWRAACHVVAVLYVALTVTAFPAADYRWMLAGGALTWLWAAAVSLQVLRSNR</sequence>
<evidence type="ECO:0000256" key="2">
    <source>
        <dbReference type="SAM" id="SignalP"/>
    </source>
</evidence>
<accession>A0ABS3U5U3</accession>
<dbReference type="RefSeq" id="WP_208497250.1">
    <property type="nucleotide sequence ID" value="NZ_JAGFNP010000008.1"/>
</dbReference>
<proteinExistence type="predicted"/>
<evidence type="ECO:0000313" key="4">
    <source>
        <dbReference type="Proteomes" id="UP000681341"/>
    </source>
</evidence>
<feature type="transmembrane region" description="Helical" evidence="1">
    <location>
        <begin position="171"/>
        <end position="191"/>
    </location>
</feature>
<keyword evidence="1" id="KW-0472">Membrane</keyword>
<feature type="signal peptide" evidence="2">
    <location>
        <begin position="1"/>
        <end position="41"/>
    </location>
</feature>
<evidence type="ECO:0000256" key="1">
    <source>
        <dbReference type="SAM" id="Phobius"/>
    </source>
</evidence>
<keyword evidence="2" id="KW-0732">Signal</keyword>
<feature type="chain" id="PRO_5046621332" evidence="2">
    <location>
        <begin position="42"/>
        <end position="221"/>
    </location>
</feature>
<reference evidence="3 4" key="1">
    <citation type="submission" date="2021-03" db="EMBL/GenBank/DDBJ databases">
        <title>Glycomyces sp. nov., a novel actinomycete isolated from soil.</title>
        <authorList>
            <person name="Yang X."/>
            <person name="Xu X."/>
        </authorList>
    </citation>
    <scope>NUCLEOTIDE SEQUENCE [LARGE SCALE GENOMIC DNA]</scope>
    <source>
        <strain evidence="3 4">NEAU-S30</strain>
    </source>
</reference>
<organism evidence="3 4">
    <name type="scientific">Glycomyces niveus</name>
    <dbReference type="NCBI Taxonomy" id="2820287"/>
    <lineage>
        <taxon>Bacteria</taxon>
        <taxon>Bacillati</taxon>
        <taxon>Actinomycetota</taxon>
        <taxon>Actinomycetes</taxon>
        <taxon>Glycomycetales</taxon>
        <taxon>Glycomycetaceae</taxon>
        <taxon>Glycomyces</taxon>
    </lineage>
</organism>
<keyword evidence="1" id="KW-0812">Transmembrane</keyword>
<feature type="transmembrane region" description="Helical" evidence="1">
    <location>
        <begin position="96"/>
        <end position="116"/>
    </location>
</feature>
<evidence type="ECO:0000313" key="3">
    <source>
        <dbReference type="EMBL" id="MBO3734152.1"/>
    </source>
</evidence>
<protein>
    <submittedName>
        <fullName evidence="3">DUF998 domain-containing protein</fullName>
    </submittedName>
</protein>
<dbReference type="InterPro" id="IPR009339">
    <property type="entry name" value="DUF998"/>
</dbReference>
<dbReference type="EMBL" id="JAGFNP010000008">
    <property type="protein sequence ID" value="MBO3734152.1"/>
    <property type="molecule type" value="Genomic_DNA"/>
</dbReference>